<reference evidence="3" key="1">
    <citation type="submission" date="2025-08" db="UniProtKB">
        <authorList>
            <consortium name="RefSeq"/>
        </authorList>
    </citation>
    <scope>IDENTIFICATION</scope>
    <source>
        <tissue evidence="3">Gonads</tissue>
    </source>
</reference>
<organism evidence="2 3">
    <name type="scientific">Sitophilus oryzae</name>
    <name type="common">Rice weevil</name>
    <name type="synonym">Curculio oryzae</name>
    <dbReference type="NCBI Taxonomy" id="7048"/>
    <lineage>
        <taxon>Eukaryota</taxon>
        <taxon>Metazoa</taxon>
        <taxon>Ecdysozoa</taxon>
        <taxon>Arthropoda</taxon>
        <taxon>Hexapoda</taxon>
        <taxon>Insecta</taxon>
        <taxon>Pterygota</taxon>
        <taxon>Neoptera</taxon>
        <taxon>Endopterygota</taxon>
        <taxon>Coleoptera</taxon>
        <taxon>Polyphaga</taxon>
        <taxon>Cucujiformia</taxon>
        <taxon>Curculionidae</taxon>
        <taxon>Dryophthorinae</taxon>
        <taxon>Sitophilus</taxon>
    </lineage>
</organism>
<evidence type="ECO:0000313" key="2">
    <source>
        <dbReference type="Proteomes" id="UP000504635"/>
    </source>
</evidence>
<evidence type="ECO:0000313" key="3">
    <source>
        <dbReference type="RefSeq" id="XP_030749807.1"/>
    </source>
</evidence>
<feature type="compositionally biased region" description="Polar residues" evidence="1">
    <location>
        <begin position="1532"/>
        <end position="1547"/>
    </location>
</feature>
<sequence length="1616" mass="185716">MDKRELLKQVGTYISDGKFRQAIEFINNVKLNNEIGLNILIRIANVCHDKSSELQNEDFKDICHLLKYVLLHISTLKGSYLDSYLKSAFHITKVLVEKELYEHLSAIEFMILPSFLNDFQDSKHIYQQIISKLSHSIYHLAKTKDTSRNKHVLDITNLILKSSTKISDDTITLARKLFCNICCLKFKSYDLKLFYLMVLKTFRSKTSFSIDELVILIEIFSQIFTTFIKERAFKDAEELLNDIGTCTSCELFIDCHKIFQIVTGLFPKKLNNVSNHINIELLMNTHLELKYRILPLLEEPLRVLLTYYETDGLQTWCLLPSNNIGACLAIFQNSIFNYWFNKNYLSKSDMNEKYNIIMKVAWHIHKLILSNIEQHKDSSEENFHSVRNWFIYCYSLIGEMKKNNCEKWIGHYKVVNSYTHNIGVELYNQSNAAYILFYEEFIQRFIQFEDLPEKIIKASLIEKAFYVICEMHSKKGDILSCMAFAALHCLLYLDTSSNIFFVWWIKSKAKARQDSKIQSHTLVTCLYAQEKVLKKIIDPTIYLTNDKKIELLIFELTNYKNLYKSKTPMMETFCQLIEIADLLTIVSVISKIFGDGDVVLHDKMASTFFDLMERIDEGASTTQKPIYIMALSVLRYYHYKTVCREAAKKSMEEVDKNQLVVESAKEKFDPVPEDPNDECDVVTAYANLTLNKFLEVLNYLVKALDGLCNIFEENSESLELDILRNCVKLSIKIGYEFRIQYYELNYLRAFELGFKIAEKTSDNESQLLCIAFLIESANTSKALVSKIISQADTLIATMEKCNEKNKYNKVMAMYYIAKTKAYLHNKVDVAYESWKKANSVLDADKDNDEIGFLRVELNILDFKLTRACNFVVGDHARNPMTTKLHCAFDLVCDLSKNDDVSMGTYERCVLLDTVYELTKAYLLKRLPRDLRCYSKNSLVLTQKMMLPMRCVSFLTLLAYCDLLTCQIDNCGVKLSGIKDIFCIEKSALCDALDDEIEQVRSGVQQLTVEGPQSSGQLSPLLNYLSEENFKLPEFLYHREDCLCFFCMSCEYHKFLIQKFHLDALLHMYKGNGNLADNFIKGTLKFYDRLKANYPNYIKKAEKLISIDLIPDFEEYFLECYGNVLFDYSYHLRRCLNNSEALEVNTRLIQLLMPKKIEFANLYCETLLQRYSYMTPISPTKPRLRSNRDLSPVVNIDNTLAVTPENKTSTVTVPLNSSYKVSPPKQRIKTKTTLFKSPSESELKLIPSPIHSMNFKQKTTKKEVHNDGSIHFQIPKANQKQGGVQLFSTPNSVHIQTPKINIFTEDESPSTLRKTRKKQQSSSKKQSGDVQTSSVKKVTRSKKNVNYDNEESDRKMQENKPNKHQTAEIPKSTSKTRSRVHTKLTELNDQGDNISSKPKVFDSDKNGCVSGSPGRNVMSTRSKVLLEKIKTSAVKKQDEAGTSKTNVTGTKPKVQKKDESPSTLRKTRKKQQSSSKKQSGDVQTSSVKKVTRSKKNVNHDNEESDRKLQENKSNKHQTAEIPKSTSRTRSRVNTKLTELNDQGDNISSKPKVFDSDKNGCVSGSPGRNVMSTRSKVLLEKIKTSAVKKQDEAGTSKTNVTGTKPKVQKKLVRQLLLH</sequence>
<feature type="compositionally biased region" description="Basic and acidic residues" evidence="1">
    <location>
        <begin position="1496"/>
        <end position="1512"/>
    </location>
</feature>
<accession>A0A6J2XEX7</accession>
<name>A0A6J2XEX7_SITOR</name>
<dbReference type="OrthoDB" id="6776738at2759"/>
<feature type="compositionally biased region" description="Polar residues" evidence="1">
    <location>
        <begin position="1384"/>
        <end position="1395"/>
    </location>
</feature>
<keyword evidence="2" id="KW-1185">Reference proteome</keyword>
<gene>
    <name evidence="3" type="primary">LOC115877678</name>
</gene>
<dbReference type="Proteomes" id="UP000504635">
    <property type="component" value="Unplaced"/>
</dbReference>
<feature type="compositionally biased region" description="Basic and acidic residues" evidence="1">
    <location>
        <begin position="1351"/>
        <end position="1360"/>
    </location>
</feature>
<protein>
    <submittedName>
        <fullName evidence="3">Uncharacterized protein LOC115877678</fullName>
    </submittedName>
</protein>
<dbReference type="InParanoid" id="A0A6J2XEX7"/>
<evidence type="ECO:0000256" key="1">
    <source>
        <dbReference type="SAM" id="MobiDB-lite"/>
    </source>
</evidence>
<feature type="region of interest" description="Disordered" evidence="1">
    <location>
        <begin position="1304"/>
        <end position="1567"/>
    </location>
</feature>
<feature type="compositionally biased region" description="Basic and acidic residues" evidence="1">
    <location>
        <begin position="1423"/>
        <end position="1440"/>
    </location>
</feature>
<dbReference type="GeneID" id="115877678"/>
<dbReference type="RefSeq" id="XP_030749807.1">
    <property type="nucleotide sequence ID" value="XM_030893947.1"/>
</dbReference>
<proteinExistence type="predicted"/>
<dbReference type="KEGG" id="soy:115877678"/>